<dbReference type="EMBL" id="VSWC01000037">
    <property type="protein sequence ID" value="KAA1106769.1"/>
    <property type="molecule type" value="Genomic_DNA"/>
</dbReference>
<accession>A0A5B0Q172</accession>
<comment type="caution">
    <text evidence="1">The sequence shown here is derived from an EMBL/GenBank/DDBJ whole genome shotgun (WGS) entry which is preliminary data.</text>
</comment>
<name>A0A5B0Q172_PUCGR</name>
<reference evidence="1 2" key="1">
    <citation type="submission" date="2019-05" db="EMBL/GenBank/DDBJ databases">
        <title>Emergence of the Ug99 lineage of the wheat stem rust pathogen through somatic hybridization.</title>
        <authorList>
            <person name="Li F."/>
            <person name="Upadhyaya N.M."/>
            <person name="Sperschneider J."/>
            <person name="Matny O."/>
            <person name="Nguyen-Phuc H."/>
            <person name="Mago R."/>
            <person name="Raley C."/>
            <person name="Miller M.E."/>
            <person name="Silverstein K.A.T."/>
            <person name="Henningsen E."/>
            <person name="Hirsch C.D."/>
            <person name="Visser B."/>
            <person name="Pretorius Z.A."/>
            <person name="Steffenson B.J."/>
            <person name="Schwessinger B."/>
            <person name="Dodds P.N."/>
            <person name="Figueroa M."/>
        </authorList>
    </citation>
    <scope>NUCLEOTIDE SEQUENCE [LARGE SCALE GENOMIC DNA]</scope>
    <source>
        <strain evidence="1">21-0</strain>
    </source>
</reference>
<sequence length="102" mass="10933">MVQYCKVGGKTFTTADRHKGNGSVEFLPREGSEVWARGANIPITPNTWENLTNHEVAEVIDGERIIGHVAILVNPASTFGFPMETISAVGLGTAGWEGLGDH</sequence>
<proteinExistence type="predicted"/>
<evidence type="ECO:0000313" key="1">
    <source>
        <dbReference type="EMBL" id="KAA1106769.1"/>
    </source>
</evidence>
<dbReference type="OrthoDB" id="3247418at2759"/>
<gene>
    <name evidence="1" type="ORF">PGT21_000468</name>
</gene>
<evidence type="ECO:0000313" key="2">
    <source>
        <dbReference type="Proteomes" id="UP000324748"/>
    </source>
</evidence>
<dbReference type="Proteomes" id="UP000324748">
    <property type="component" value="Unassembled WGS sequence"/>
</dbReference>
<keyword evidence="2" id="KW-1185">Reference proteome</keyword>
<organism evidence="1 2">
    <name type="scientific">Puccinia graminis f. sp. tritici</name>
    <dbReference type="NCBI Taxonomy" id="56615"/>
    <lineage>
        <taxon>Eukaryota</taxon>
        <taxon>Fungi</taxon>
        <taxon>Dikarya</taxon>
        <taxon>Basidiomycota</taxon>
        <taxon>Pucciniomycotina</taxon>
        <taxon>Pucciniomycetes</taxon>
        <taxon>Pucciniales</taxon>
        <taxon>Pucciniaceae</taxon>
        <taxon>Puccinia</taxon>
    </lineage>
</organism>
<dbReference type="AlphaFoldDB" id="A0A5B0Q172"/>
<protein>
    <submittedName>
        <fullName evidence="1">Uncharacterized protein</fullName>
    </submittedName>
</protein>